<dbReference type="InterPro" id="IPR036291">
    <property type="entry name" value="NAD(P)-bd_dom_sf"/>
</dbReference>
<evidence type="ECO:0000256" key="2">
    <source>
        <dbReference type="ARBA" id="ARBA00001911"/>
    </source>
</evidence>
<evidence type="ECO:0000256" key="5">
    <source>
        <dbReference type="ARBA" id="ARBA00013189"/>
    </source>
</evidence>
<protein>
    <recommendedName>
        <fullName evidence="6">UDP-glucose 4-epimerase</fullName>
        <ecNumber evidence="5">5.1.3.2</ecNumber>
    </recommendedName>
    <alternativeName>
        <fullName evidence="11">Galactowaldenase</fullName>
    </alternativeName>
    <alternativeName>
        <fullName evidence="10">UDP-galactose 4-epimerase</fullName>
    </alternativeName>
</protein>
<keyword evidence="8" id="KW-0299">Galactose metabolism</keyword>
<accession>A0A7V3ZXV6</accession>
<evidence type="ECO:0000256" key="3">
    <source>
        <dbReference type="ARBA" id="ARBA00004947"/>
    </source>
</evidence>
<comment type="pathway">
    <text evidence="3">Carbohydrate metabolism; galactose metabolism.</text>
</comment>
<name>A0A7V3ZXV6_UNCW3</name>
<organism evidence="13">
    <name type="scientific">candidate division WOR-3 bacterium</name>
    <dbReference type="NCBI Taxonomy" id="2052148"/>
    <lineage>
        <taxon>Bacteria</taxon>
        <taxon>Bacteria division WOR-3</taxon>
    </lineage>
</organism>
<dbReference type="EMBL" id="DTDJ01000025">
    <property type="protein sequence ID" value="HGL17345.1"/>
    <property type="molecule type" value="Genomic_DNA"/>
</dbReference>
<reference evidence="13" key="1">
    <citation type="journal article" date="2020" name="mSystems">
        <title>Genome- and Community-Level Interaction Insights into Carbon Utilization and Element Cycling Functions of Hydrothermarchaeota in Hydrothermal Sediment.</title>
        <authorList>
            <person name="Zhou Z."/>
            <person name="Liu Y."/>
            <person name="Xu W."/>
            <person name="Pan J."/>
            <person name="Luo Z.H."/>
            <person name="Li M."/>
        </authorList>
    </citation>
    <scope>NUCLEOTIDE SEQUENCE [LARGE SCALE GENOMIC DNA]</scope>
    <source>
        <strain evidence="13">SpSt-69</strain>
    </source>
</reference>
<dbReference type="PANTHER" id="PTHR43725:SF47">
    <property type="entry name" value="UDP-GLUCOSE 4-EPIMERASE"/>
    <property type="match status" value="1"/>
</dbReference>
<dbReference type="AlphaFoldDB" id="A0A7V3ZXV6"/>
<evidence type="ECO:0000256" key="8">
    <source>
        <dbReference type="ARBA" id="ARBA00023144"/>
    </source>
</evidence>
<dbReference type="PANTHER" id="PTHR43725">
    <property type="entry name" value="UDP-GLUCOSE 4-EPIMERASE"/>
    <property type="match status" value="1"/>
</dbReference>
<evidence type="ECO:0000256" key="9">
    <source>
        <dbReference type="ARBA" id="ARBA00023235"/>
    </source>
</evidence>
<evidence type="ECO:0000256" key="11">
    <source>
        <dbReference type="ARBA" id="ARBA00033067"/>
    </source>
</evidence>
<dbReference type="Gene3D" id="3.40.50.720">
    <property type="entry name" value="NAD(P)-binding Rossmann-like Domain"/>
    <property type="match status" value="1"/>
</dbReference>
<keyword evidence="9" id="KW-0413">Isomerase</keyword>
<dbReference type="SUPFAM" id="SSF51735">
    <property type="entry name" value="NAD(P)-binding Rossmann-fold domains"/>
    <property type="match status" value="1"/>
</dbReference>
<keyword evidence="8" id="KW-0119">Carbohydrate metabolism</keyword>
<evidence type="ECO:0000256" key="1">
    <source>
        <dbReference type="ARBA" id="ARBA00000083"/>
    </source>
</evidence>
<comment type="similarity">
    <text evidence="4">Belongs to the NAD(P)-dependent epimerase/dehydratase family.</text>
</comment>
<evidence type="ECO:0000256" key="7">
    <source>
        <dbReference type="ARBA" id="ARBA00023027"/>
    </source>
</evidence>
<proteinExistence type="inferred from homology"/>
<feature type="domain" description="NAD-dependent epimerase/dehydratase" evidence="12">
    <location>
        <begin position="3"/>
        <end position="172"/>
    </location>
</feature>
<evidence type="ECO:0000256" key="6">
    <source>
        <dbReference type="ARBA" id="ARBA00018569"/>
    </source>
</evidence>
<evidence type="ECO:0000313" key="13">
    <source>
        <dbReference type="EMBL" id="HGL17345.1"/>
    </source>
</evidence>
<dbReference type="InterPro" id="IPR001509">
    <property type="entry name" value="Epimerase_deHydtase"/>
</dbReference>
<dbReference type="GO" id="GO:0005829">
    <property type="term" value="C:cytosol"/>
    <property type="evidence" value="ECO:0007669"/>
    <property type="project" value="TreeGrafter"/>
</dbReference>
<sequence length="345" mass="40040">MKVLLTGAFGNIGQSTIEALVSQGDEVRCFDLKTKKNLKIFKKLKKKYGEFIEVFWGDITREQDIEKALEGTDIVVHLAFIIPKLSATGLESEKVPEIAYKVNVGGTRNLIKAMEKLKRPEKIIFTSSVHVFGITQHLEPPRKPNEPANPPEHYSRHKLECENMLRNSNLKWSIFRLAASMPINLKIDQTLFEINLQNRMEYVHTKDVGLAIAHGVRSEEIWGKILLIGGGKRCWYTYGEIVEKVLEGIGIGMLPKEAFSKEYFATDWMDTEESQRLLNYQTRTIDDYVKDIQKALGIKLLFIKLFRPTIRYFLLKKSPYYRKRVIPQRVIWWNYWRSLSGKTVR</sequence>
<dbReference type="GO" id="GO:0006012">
    <property type="term" value="P:galactose metabolic process"/>
    <property type="evidence" value="ECO:0007669"/>
    <property type="project" value="UniProtKB-KW"/>
</dbReference>
<evidence type="ECO:0000259" key="12">
    <source>
        <dbReference type="Pfam" id="PF01370"/>
    </source>
</evidence>
<evidence type="ECO:0000256" key="4">
    <source>
        <dbReference type="ARBA" id="ARBA00007637"/>
    </source>
</evidence>
<comment type="cofactor">
    <cofactor evidence="2">
        <name>NAD(+)</name>
        <dbReference type="ChEBI" id="CHEBI:57540"/>
    </cofactor>
</comment>
<dbReference type="GO" id="GO:0003978">
    <property type="term" value="F:UDP-glucose 4-epimerase activity"/>
    <property type="evidence" value="ECO:0007669"/>
    <property type="project" value="UniProtKB-EC"/>
</dbReference>
<gene>
    <name evidence="13" type="ORF">ENU66_03295</name>
</gene>
<keyword evidence="7" id="KW-0520">NAD</keyword>
<dbReference type="Pfam" id="PF01370">
    <property type="entry name" value="Epimerase"/>
    <property type="match status" value="1"/>
</dbReference>
<evidence type="ECO:0000256" key="10">
    <source>
        <dbReference type="ARBA" id="ARBA00031367"/>
    </source>
</evidence>
<dbReference type="EC" id="5.1.3.2" evidence="5"/>
<comment type="caution">
    <text evidence="13">The sequence shown here is derived from an EMBL/GenBank/DDBJ whole genome shotgun (WGS) entry which is preliminary data.</text>
</comment>
<comment type="catalytic activity">
    <reaction evidence="1">
        <text>UDP-alpha-D-glucose = UDP-alpha-D-galactose</text>
        <dbReference type="Rhea" id="RHEA:22168"/>
        <dbReference type="ChEBI" id="CHEBI:58885"/>
        <dbReference type="ChEBI" id="CHEBI:66914"/>
        <dbReference type="EC" id="5.1.3.2"/>
    </reaction>
</comment>